<gene>
    <name evidence="7" type="ORF">UFOPK3376_01639</name>
</gene>
<evidence type="ECO:0000256" key="1">
    <source>
        <dbReference type="ARBA" id="ARBA00001933"/>
    </source>
</evidence>
<evidence type="ECO:0000313" key="7">
    <source>
        <dbReference type="EMBL" id="CAB4882118.1"/>
    </source>
</evidence>
<reference evidence="7" key="1">
    <citation type="submission" date="2020-05" db="EMBL/GenBank/DDBJ databases">
        <authorList>
            <person name="Chiriac C."/>
            <person name="Salcher M."/>
            <person name="Ghai R."/>
            <person name="Kavagutti S V."/>
        </authorList>
    </citation>
    <scope>NUCLEOTIDE SEQUENCE</scope>
</reference>
<dbReference type="InterPro" id="IPR015424">
    <property type="entry name" value="PyrdxlP-dep_Trfase"/>
</dbReference>
<evidence type="ECO:0000256" key="2">
    <source>
        <dbReference type="ARBA" id="ARBA00007441"/>
    </source>
</evidence>
<dbReference type="PANTHER" id="PTHR46383">
    <property type="entry name" value="ASPARTATE AMINOTRANSFERASE"/>
    <property type="match status" value="1"/>
</dbReference>
<keyword evidence="4" id="KW-0808">Transferase</keyword>
<dbReference type="CDD" id="cd00609">
    <property type="entry name" value="AAT_like"/>
    <property type="match status" value="1"/>
</dbReference>
<dbReference type="PANTHER" id="PTHR46383:SF2">
    <property type="entry name" value="AMINOTRANSFERASE"/>
    <property type="match status" value="1"/>
</dbReference>
<accession>A0A6J7EK84</accession>
<dbReference type="InterPro" id="IPR050596">
    <property type="entry name" value="AspAT/PAT-like"/>
</dbReference>
<keyword evidence="5" id="KW-0663">Pyridoxal phosphate</keyword>
<sequence length="376" mass="40135">MRAGRVPPFHAMVMGALASEREAAGHRVMHLQLGQPSTSAPAGALAVAVQALQRQPLGYTNAAGLMSLRRRIARHYDEWYGVQVPVERVMVVAGASAGFSLAFLACFDAGQRVGVLEPGYPCYRNALLALDIEPVPIPVGAGSRWAPTAEMLDGAGHLDGLIVASPSNPTGTVLSPAAMALLGSHCREHGIRLISDEIYHGITYNGPAATMLEHSNDAVVINSFSKYFSMTGWRLGWVVTPDALTDAFERLQQNLYICAPHVSQVVGLAAFDHQPELDAHVDRYRANRGMLLDGLAAAGITQVAEADGAFYVYADVSHLGDDSMVLCRRWLDELGVAATPGLDFDTTLGHRSVRFSYAGSADDIAEACTLLAGWAP</sequence>
<keyword evidence="3" id="KW-0032">Aminotransferase</keyword>
<dbReference type="GO" id="GO:0030170">
    <property type="term" value="F:pyridoxal phosphate binding"/>
    <property type="evidence" value="ECO:0007669"/>
    <property type="project" value="InterPro"/>
</dbReference>
<comment type="similarity">
    <text evidence="2">Belongs to the class-I pyridoxal-phosphate-dependent aminotransferase family.</text>
</comment>
<dbReference type="SUPFAM" id="SSF53383">
    <property type="entry name" value="PLP-dependent transferases"/>
    <property type="match status" value="1"/>
</dbReference>
<dbReference type="Gene3D" id="3.40.640.10">
    <property type="entry name" value="Type I PLP-dependent aspartate aminotransferase-like (Major domain)"/>
    <property type="match status" value="1"/>
</dbReference>
<protein>
    <submittedName>
        <fullName evidence="7">Unannotated protein</fullName>
    </submittedName>
</protein>
<dbReference type="AlphaFoldDB" id="A0A6J7EK84"/>
<evidence type="ECO:0000256" key="5">
    <source>
        <dbReference type="ARBA" id="ARBA00022898"/>
    </source>
</evidence>
<dbReference type="Pfam" id="PF00155">
    <property type="entry name" value="Aminotran_1_2"/>
    <property type="match status" value="1"/>
</dbReference>
<dbReference type="PROSITE" id="PS00105">
    <property type="entry name" value="AA_TRANSFER_CLASS_1"/>
    <property type="match status" value="1"/>
</dbReference>
<feature type="domain" description="Aminotransferase class I/classII large" evidence="6">
    <location>
        <begin position="28"/>
        <end position="369"/>
    </location>
</feature>
<dbReference type="EMBL" id="CAFBLP010000039">
    <property type="protein sequence ID" value="CAB4882118.1"/>
    <property type="molecule type" value="Genomic_DNA"/>
</dbReference>
<evidence type="ECO:0000256" key="4">
    <source>
        <dbReference type="ARBA" id="ARBA00022679"/>
    </source>
</evidence>
<dbReference type="InterPro" id="IPR015421">
    <property type="entry name" value="PyrdxlP-dep_Trfase_major"/>
</dbReference>
<dbReference type="InterPro" id="IPR004838">
    <property type="entry name" value="NHTrfase_class1_PyrdxlP-BS"/>
</dbReference>
<proteinExistence type="inferred from homology"/>
<name>A0A6J7EK84_9ZZZZ</name>
<comment type="cofactor">
    <cofactor evidence="1">
        <name>pyridoxal 5'-phosphate</name>
        <dbReference type="ChEBI" id="CHEBI:597326"/>
    </cofactor>
</comment>
<dbReference type="InterPro" id="IPR004839">
    <property type="entry name" value="Aminotransferase_I/II_large"/>
</dbReference>
<dbReference type="GO" id="GO:0006520">
    <property type="term" value="P:amino acid metabolic process"/>
    <property type="evidence" value="ECO:0007669"/>
    <property type="project" value="InterPro"/>
</dbReference>
<dbReference type="GO" id="GO:0008483">
    <property type="term" value="F:transaminase activity"/>
    <property type="evidence" value="ECO:0007669"/>
    <property type="project" value="UniProtKB-KW"/>
</dbReference>
<evidence type="ECO:0000256" key="3">
    <source>
        <dbReference type="ARBA" id="ARBA00022576"/>
    </source>
</evidence>
<organism evidence="7">
    <name type="scientific">freshwater metagenome</name>
    <dbReference type="NCBI Taxonomy" id="449393"/>
    <lineage>
        <taxon>unclassified sequences</taxon>
        <taxon>metagenomes</taxon>
        <taxon>ecological metagenomes</taxon>
    </lineage>
</organism>
<evidence type="ECO:0000259" key="6">
    <source>
        <dbReference type="Pfam" id="PF00155"/>
    </source>
</evidence>